<evidence type="ECO:0000313" key="4">
    <source>
        <dbReference type="Proteomes" id="UP000475325"/>
    </source>
</evidence>
<reference evidence="1 4" key="2">
    <citation type="submission" date="2019-06" db="EMBL/GenBank/DDBJ databases">
        <authorList>
            <person name="Palmer J.M."/>
        </authorList>
    </citation>
    <scope>NUCLEOTIDE SEQUENCE [LARGE SCALE GENOMIC DNA]</scope>
    <source>
        <strain evidence="1 4">TWF102</strain>
    </source>
</reference>
<protein>
    <submittedName>
        <fullName evidence="1">Uncharacterized protein</fullName>
    </submittedName>
</protein>
<sequence length="77" mass="8672">MVSIRGDDQHSRILPGTTTKWLEVAHFNSSNRPPFFWLHRLEHSHNHVLVSSTASLQSSLTLEAGMGPQLNLRQLGQ</sequence>
<proteinExistence type="predicted"/>
<reference evidence="2 3" key="1">
    <citation type="submission" date="2019-03" db="EMBL/GenBank/DDBJ databases">
        <title>Nematode-trapping fungi genome.</title>
        <authorList>
            <person name="Vidal-Diez De Ulzurrun G."/>
        </authorList>
    </citation>
    <scope>NUCLEOTIDE SEQUENCE [LARGE SCALE GENOMIC DNA]</scope>
    <source>
        <strain evidence="2 3">TWF154</strain>
    </source>
</reference>
<evidence type="ECO:0000313" key="1">
    <source>
        <dbReference type="EMBL" id="KAF3102742.1"/>
    </source>
</evidence>
<evidence type="ECO:0000313" key="3">
    <source>
        <dbReference type="Proteomes" id="UP000297595"/>
    </source>
</evidence>
<dbReference type="Proteomes" id="UP000475325">
    <property type="component" value="Unassembled WGS sequence"/>
</dbReference>
<dbReference type="Proteomes" id="UP000297595">
    <property type="component" value="Unassembled WGS sequence"/>
</dbReference>
<comment type="caution">
    <text evidence="1">The sequence shown here is derived from an EMBL/GenBank/DDBJ whole genome shotgun (WGS) entry which is preliminary data.</text>
</comment>
<name>A0A7C8NER5_ORBOL</name>
<evidence type="ECO:0000313" key="2">
    <source>
        <dbReference type="EMBL" id="TGJ73410.1"/>
    </source>
</evidence>
<accession>A0A7C8NER5</accession>
<gene>
    <name evidence="2" type="ORF">EYR41_000507</name>
    <name evidence="1" type="ORF">TWF102_004405</name>
</gene>
<dbReference type="EMBL" id="SOZJ01000001">
    <property type="protein sequence ID" value="TGJ73410.1"/>
    <property type="molecule type" value="Genomic_DNA"/>
</dbReference>
<dbReference type="EMBL" id="WIQW01000020">
    <property type="protein sequence ID" value="KAF3102742.1"/>
    <property type="molecule type" value="Genomic_DNA"/>
</dbReference>
<organism evidence="1 4">
    <name type="scientific">Orbilia oligospora</name>
    <name type="common">Nematode-trapping fungus</name>
    <name type="synonym">Arthrobotrys oligospora</name>
    <dbReference type="NCBI Taxonomy" id="2813651"/>
    <lineage>
        <taxon>Eukaryota</taxon>
        <taxon>Fungi</taxon>
        <taxon>Dikarya</taxon>
        <taxon>Ascomycota</taxon>
        <taxon>Pezizomycotina</taxon>
        <taxon>Orbiliomycetes</taxon>
        <taxon>Orbiliales</taxon>
        <taxon>Orbiliaceae</taxon>
        <taxon>Orbilia</taxon>
    </lineage>
</organism>
<dbReference type="AlphaFoldDB" id="A0A7C8NER5"/>